<gene>
    <name evidence="5" type="ORF">GA0061102_10356</name>
</gene>
<dbReference type="OrthoDB" id="7565172at2"/>
<dbReference type="Proteomes" id="UP000199435">
    <property type="component" value="Unassembled WGS sequence"/>
</dbReference>
<evidence type="ECO:0000313" key="5">
    <source>
        <dbReference type="EMBL" id="SCB41741.1"/>
    </source>
</evidence>
<dbReference type="PANTHER" id="PTHR37829">
    <property type="entry name" value="PHAGE-LIKE ELEMENT PBSX PROTEIN XKDT"/>
    <property type="match status" value="1"/>
</dbReference>
<name>A0A1C3WP38_9HYPH</name>
<sequence>MTWSTPDLATLRKRGRDQMISVTQLGSIVPNSPLRIMTDGNSGMAHLTLQYLDWLSKQLLPDSAEGEWLIRHALIWLKDGQKQASYASGTATFTGTAGMVILAGTELSNGAIAFQTTADITLGAGATAGNIAAQTAGADGNLDAGTSLSITTALSGVDGNATVVSLTGGTDAESESSLRNRVIDRIQKPPQGGDADDYVAWTLAVPGVTRAWCSPLEMGPGTVTIRFMMDDLRSLNNGLPTTADIATVKAYLDTVRPVSTKDIFVLAPTLYPISFTITNLVSDSASTRAAIANAVTAMLKDRATPAYSSNGVAQPAQTIYAAWISDAILGASGVESFTLTMTDQVMPNSGCMAVLGTITYA</sequence>
<dbReference type="InterPro" id="IPR052399">
    <property type="entry name" value="Phage_Baseplate_Assmbl_Protein"/>
</dbReference>
<proteinExistence type="inferred from homology"/>
<dbReference type="RefSeq" id="WP_092853790.1">
    <property type="nucleotide sequence ID" value="NZ_FMAH01000035.1"/>
</dbReference>
<dbReference type="PANTHER" id="PTHR37829:SF3">
    <property type="entry name" value="PROTEIN JAYE-RELATED"/>
    <property type="match status" value="1"/>
</dbReference>
<dbReference type="Pfam" id="PF26078">
    <property type="entry name" value="Baseplate_J_M"/>
    <property type="match status" value="1"/>
</dbReference>
<organism evidence="5 6">
    <name type="scientific">Rhizobium miluonense</name>
    <dbReference type="NCBI Taxonomy" id="411945"/>
    <lineage>
        <taxon>Bacteria</taxon>
        <taxon>Pseudomonadati</taxon>
        <taxon>Pseudomonadota</taxon>
        <taxon>Alphaproteobacteria</taxon>
        <taxon>Hyphomicrobiales</taxon>
        <taxon>Rhizobiaceae</taxon>
        <taxon>Rhizobium/Agrobacterium group</taxon>
        <taxon>Rhizobium</taxon>
    </lineage>
</organism>
<dbReference type="Pfam" id="PF04865">
    <property type="entry name" value="Baseplate_J"/>
    <property type="match status" value="1"/>
</dbReference>
<evidence type="ECO:0000259" key="3">
    <source>
        <dbReference type="Pfam" id="PF26078"/>
    </source>
</evidence>
<dbReference type="InterPro" id="IPR006949">
    <property type="entry name" value="Barrel_Baseplate_J-like"/>
</dbReference>
<protein>
    <submittedName>
        <fullName evidence="5">Uncharacterized phage protein gp47/JayE</fullName>
    </submittedName>
</protein>
<evidence type="ECO:0000313" key="6">
    <source>
        <dbReference type="Proteomes" id="UP000199435"/>
    </source>
</evidence>
<feature type="domain" description="Baseplate J-like C-terminal" evidence="4">
    <location>
        <begin position="274"/>
        <end position="360"/>
    </location>
</feature>
<dbReference type="EMBL" id="FMAH01000035">
    <property type="protein sequence ID" value="SCB41741.1"/>
    <property type="molecule type" value="Genomic_DNA"/>
</dbReference>
<evidence type="ECO:0000259" key="4">
    <source>
        <dbReference type="Pfam" id="PF26079"/>
    </source>
</evidence>
<feature type="domain" description="Baseplate protein J-like barrel" evidence="2">
    <location>
        <begin position="90"/>
        <end position="162"/>
    </location>
</feature>
<feature type="domain" description="Baseplate J-like central" evidence="3">
    <location>
        <begin position="190"/>
        <end position="260"/>
    </location>
</feature>
<dbReference type="InterPro" id="IPR058530">
    <property type="entry name" value="Baseplate_J-like_C"/>
</dbReference>
<dbReference type="Pfam" id="PF26079">
    <property type="entry name" value="Baseplate_J_C"/>
    <property type="match status" value="1"/>
</dbReference>
<comment type="similarity">
    <text evidence="1">Belongs to the Mu gp47/PBSX XkdT family.</text>
</comment>
<evidence type="ECO:0000256" key="1">
    <source>
        <dbReference type="ARBA" id="ARBA00038087"/>
    </source>
</evidence>
<dbReference type="InterPro" id="IPR058531">
    <property type="entry name" value="Baseplate_J_M"/>
</dbReference>
<dbReference type="AlphaFoldDB" id="A0A1C3WP38"/>
<keyword evidence="6" id="KW-1185">Reference proteome</keyword>
<evidence type="ECO:0000259" key="2">
    <source>
        <dbReference type="Pfam" id="PF04865"/>
    </source>
</evidence>
<reference evidence="6" key="1">
    <citation type="submission" date="2016-08" db="EMBL/GenBank/DDBJ databases">
        <authorList>
            <person name="Varghese N."/>
            <person name="Submissions Spin"/>
        </authorList>
    </citation>
    <scope>NUCLEOTIDE SEQUENCE [LARGE SCALE GENOMIC DNA]</scope>
    <source>
        <strain evidence="6">HAMBI 2971</strain>
    </source>
</reference>
<accession>A0A1C3WP38</accession>
<dbReference type="STRING" id="411945.GA0061102_10356"/>